<dbReference type="PROSITE" id="PS00211">
    <property type="entry name" value="ABC_TRANSPORTER_1"/>
    <property type="match status" value="1"/>
</dbReference>
<dbReference type="SMART" id="SM00382">
    <property type="entry name" value="AAA"/>
    <property type="match status" value="1"/>
</dbReference>
<dbReference type="SUPFAM" id="SSF52540">
    <property type="entry name" value="P-loop containing nucleoside triphosphate hydrolases"/>
    <property type="match status" value="1"/>
</dbReference>
<dbReference type="PANTHER" id="PTHR43335">
    <property type="entry name" value="ABC TRANSPORTER, ATP-BINDING PROTEIN"/>
    <property type="match status" value="1"/>
</dbReference>
<reference evidence="7" key="1">
    <citation type="journal article" date="2019" name="Int. J. Syst. Evol. Microbiol.">
        <title>The Global Catalogue of Microorganisms (GCM) 10K type strain sequencing project: providing services to taxonomists for standard genome sequencing and annotation.</title>
        <authorList>
            <consortium name="The Broad Institute Genomics Platform"/>
            <consortium name="The Broad Institute Genome Sequencing Center for Infectious Disease"/>
            <person name="Wu L."/>
            <person name="Ma J."/>
        </authorList>
    </citation>
    <scope>NUCLEOTIDE SEQUENCE [LARGE SCALE GENOMIC DNA]</scope>
    <source>
        <strain evidence="7">CGMCC 1.15420</strain>
    </source>
</reference>
<dbReference type="RefSeq" id="WP_120461084.1">
    <property type="nucleotide sequence ID" value="NZ_BMIW01000024.1"/>
</dbReference>
<keyword evidence="3" id="KW-0547">Nucleotide-binding</keyword>
<dbReference type="InterPro" id="IPR027417">
    <property type="entry name" value="P-loop_NTPase"/>
</dbReference>
<dbReference type="Proteomes" id="UP000608420">
    <property type="component" value="Unassembled WGS sequence"/>
</dbReference>
<name>A0ABQ1VZW7_9BACL</name>
<dbReference type="PANTHER" id="PTHR43335:SF2">
    <property type="entry name" value="ABC TRANSPORTER, ATP-BINDING PROTEIN"/>
    <property type="match status" value="1"/>
</dbReference>
<dbReference type="Gene3D" id="3.40.50.300">
    <property type="entry name" value="P-loop containing nucleotide triphosphate hydrolases"/>
    <property type="match status" value="1"/>
</dbReference>
<accession>A0ABQ1VZW7</accession>
<protein>
    <submittedName>
        <fullName evidence="6">ABC transporter ATP-binding protein</fullName>
    </submittedName>
</protein>
<evidence type="ECO:0000313" key="6">
    <source>
        <dbReference type="EMBL" id="GGG07329.1"/>
    </source>
</evidence>
<proteinExistence type="inferred from homology"/>
<dbReference type="InterPro" id="IPR003439">
    <property type="entry name" value="ABC_transporter-like_ATP-bd"/>
</dbReference>
<dbReference type="InterPro" id="IPR017871">
    <property type="entry name" value="ABC_transporter-like_CS"/>
</dbReference>
<evidence type="ECO:0000259" key="5">
    <source>
        <dbReference type="PROSITE" id="PS50893"/>
    </source>
</evidence>
<dbReference type="EMBL" id="BMIW01000024">
    <property type="protein sequence ID" value="GGG07329.1"/>
    <property type="molecule type" value="Genomic_DNA"/>
</dbReference>
<evidence type="ECO:0000256" key="1">
    <source>
        <dbReference type="ARBA" id="ARBA00005417"/>
    </source>
</evidence>
<comment type="caution">
    <text evidence="6">The sequence shown here is derived from an EMBL/GenBank/DDBJ whole genome shotgun (WGS) entry which is preliminary data.</text>
</comment>
<keyword evidence="2" id="KW-0813">Transport</keyword>
<dbReference type="GO" id="GO:0005524">
    <property type="term" value="F:ATP binding"/>
    <property type="evidence" value="ECO:0007669"/>
    <property type="project" value="UniProtKB-KW"/>
</dbReference>
<dbReference type="PROSITE" id="PS50893">
    <property type="entry name" value="ABC_TRANSPORTER_2"/>
    <property type="match status" value="1"/>
</dbReference>
<keyword evidence="7" id="KW-1185">Reference proteome</keyword>
<evidence type="ECO:0000256" key="3">
    <source>
        <dbReference type="ARBA" id="ARBA00022741"/>
    </source>
</evidence>
<keyword evidence="4 6" id="KW-0067">ATP-binding</keyword>
<dbReference type="InterPro" id="IPR003593">
    <property type="entry name" value="AAA+_ATPase"/>
</dbReference>
<gene>
    <name evidence="6" type="ORF">GCM10010913_31440</name>
</gene>
<evidence type="ECO:0000256" key="2">
    <source>
        <dbReference type="ARBA" id="ARBA00022448"/>
    </source>
</evidence>
<organism evidence="6 7">
    <name type="scientific">Paenibacillus aceti</name>
    <dbReference type="NCBI Taxonomy" id="1820010"/>
    <lineage>
        <taxon>Bacteria</taxon>
        <taxon>Bacillati</taxon>
        <taxon>Bacillota</taxon>
        <taxon>Bacilli</taxon>
        <taxon>Bacillales</taxon>
        <taxon>Paenibacillaceae</taxon>
        <taxon>Paenibacillus</taxon>
    </lineage>
</organism>
<comment type="similarity">
    <text evidence="1">Belongs to the ABC transporter superfamily.</text>
</comment>
<feature type="domain" description="ABC transporter" evidence="5">
    <location>
        <begin position="3"/>
        <end position="233"/>
    </location>
</feature>
<dbReference type="Pfam" id="PF00005">
    <property type="entry name" value="ABC_tran"/>
    <property type="match status" value="1"/>
</dbReference>
<evidence type="ECO:0000313" key="7">
    <source>
        <dbReference type="Proteomes" id="UP000608420"/>
    </source>
</evidence>
<evidence type="ECO:0000256" key="4">
    <source>
        <dbReference type="ARBA" id="ARBA00022840"/>
    </source>
</evidence>
<sequence length="288" mass="32834">MKLKIHSVTKRYQGGRKTAIDQFTAELTPGIYGLLGPNGAGKSTLMNLITDQIQPDEGEILYGGKNISKLGKSFRSILGYMPQQQRLYEDFTGRRFLWYIASLKGMRSSLAKERIQLLLNTVNLEDDADKKLGAYSGGMKQRILIAQALLNDPQLLILDEPTAGLDPKERIRIRNFISTIAADKIVLIATHVVPDIEFISKEIILLKQGRLVLKDEPHRIVAGLQDKVYEYLLSEQELIQIQSQYRVSQITRGTEGIWTRIIHDEPLKDRLSRKVEPNLEDVYLYHFE</sequence>